<evidence type="ECO:0000313" key="1">
    <source>
        <dbReference type="EMBL" id="CAG8702253.1"/>
    </source>
</evidence>
<name>A0ACA9PEI8_9GLOM</name>
<reference evidence="1" key="1">
    <citation type="submission" date="2021-06" db="EMBL/GenBank/DDBJ databases">
        <authorList>
            <person name="Kallberg Y."/>
            <person name="Tangrot J."/>
            <person name="Rosling A."/>
        </authorList>
    </citation>
    <scope>NUCLEOTIDE SEQUENCE</scope>
    <source>
        <strain evidence="1">28 12/20/2015</strain>
    </source>
</reference>
<proteinExistence type="predicted"/>
<sequence length="332" mass="38393">NPSALIKLLQEHEKKHSPEFYQQLRKKDKENLSELEIAARFIYLNKAGYNGLYRVNSQGEFNVPFGKKEKVKLFDKKNLLTISQYLNNNQVEIHNKNYQELLPLIKKDDFLFVDPPYDSDDGNGFTSYTAKKFTRENQQELLNFLKECEEKGAKFINSQGSKRVGAAQEIFVGNYPLTAEQEKELEFENIEYWEDLTLEKEVSAKQKVKKLIFNSGLAEYLTNGQIKDLKEYCLGVEVGLGTHRKKNISGKAMEKAIEKLLVKHQMEYQKQIPIDFEVKGGKKTFDFQISLNGKEYYLETSFYNVSGSKPSEVARAYEGVLQKAKNNEINFL</sequence>
<accession>A0ACA9PEI8</accession>
<feature type="non-terminal residue" evidence="1">
    <location>
        <position position="1"/>
    </location>
</feature>
<comment type="caution">
    <text evidence="1">The sequence shown here is derived from an EMBL/GenBank/DDBJ whole genome shotgun (WGS) entry which is preliminary data.</text>
</comment>
<dbReference type="Proteomes" id="UP000789366">
    <property type="component" value="Unassembled WGS sequence"/>
</dbReference>
<dbReference type="EMBL" id="CAJVPW010023735">
    <property type="protein sequence ID" value="CAG8702253.1"/>
    <property type="molecule type" value="Genomic_DNA"/>
</dbReference>
<gene>
    <name evidence="1" type="ORF">SPELUC_LOCUS11335</name>
</gene>
<keyword evidence="2" id="KW-1185">Reference proteome</keyword>
<evidence type="ECO:0000313" key="2">
    <source>
        <dbReference type="Proteomes" id="UP000789366"/>
    </source>
</evidence>
<protein>
    <submittedName>
        <fullName evidence="1">5118_t:CDS:1</fullName>
    </submittedName>
</protein>
<organism evidence="1 2">
    <name type="scientific">Cetraspora pellucida</name>
    <dbReference type="NCBI Taxonomy" id="1433469"/>
    <lineage>
        <taxon>Eukaryota</taxon>
        <taxon>Fungi</taxon>
        <taxon>Fungi incertae sedis</taxon>
        <taxon>Mucoromycota</taxon>
        <taxon>Glomeromycotina</taxon>
        <taxon>Glomeromycetes</taxon>
        <taxon>Diversisporales</taxon>
        <taxon>Gigasporaceae</taxon>
        <taxon>Cetraspora</taxon>
    </lineage>
</organism>